<evidence type="ECO:0000256" key="4">
    <source>
        <dbReference type="ARBA" id="ARBA00021095"/>
    </source>
</evidence>
<evidence type="ECO:0000256" key="7">
    <source>
        <dbReference type="ARBA" id="ARBA00022692"/>
    </source>
</evidence>
<accession>A0A2P1H941</accession>
<feature type="transmembrane region" description="Helical" evidence="16">
    <location>
        <begin position="45"/>
        <end position="68"/>
    </location>
</feature>
<dbReference type="GO" id="GO:0031966">
    <property type="term" value="C:mitochondrial membrane"/>
    <property type="evidence" value="ECO:0007669"/>
    <property type="project" value="UniProtKB-SubCell"/>
</dbReference>
<evidence type="ECO:0000256" key="9">
    <source>
        <dbReference type="ARBA" id="ARBA00022982"/>
    </source>
</evidence>
<dbReference type="InterPro" id="IPR050269">
    <property type="entry name" value="ComplexI_Subunit6"/>
</dbReference>
<keyword evidence="7 16" id="KW-0812">Transmembrane</keyword>
<evidence type="ECO:0000313" key="17">
    <source>
        <dbReference type="EMBL" id="AVN68032.1"/>
    </source>
</evidence>
<keyword evidence="13 16" id="KW-0472">Membrane</keyword>
<dbReference type="PANTHER" id="PTHR11435">
    <property type="entry name" value="NADH UBIQUINONE OXIDOREDUCTASE SUBUNIT ND6"/>
    <property type="match status" value="1"/>
</dbReference>
<keyword evidence="6" id="KW-0679">Respiratory chain</keyword>
<dbReference type="EMBL" id="MG882206">
    <property type="protein sequence ID" value="AVN68032.1"/>
    <property type="molecule type" value="Genomic_DNA"/>
</dbReference>
<evidence type="ECO:0000256" key="3">
    <source>
        <dbReference type="ARBA" id="ARBA00012944"/>
    </source>
</evidence>
<evidence type="ECO:0000256" key="8">
    <source>
        <dbReference type="ARBA" id="ARBA00022967"/>
    </source>
</evidence>
<evidence type="ECO:0000256" key="14">
    <source>
        <dbReference type="ARBA" id="ARBA00031019"/>
    </source>
</evidence>
<keyword evidence="8" id="KW-1278">Translocase</keyword>
<keyword evidence="5" id="KW-0813">Transport</keyword>
<evidence type="ECO:0000256" key="2">
    <source>
        <dbReference type="ARBA" id="ARBA00005698"/>
    </source>
</evidence>
<evidence type="ECO:0000256" key="12">
    <source>
        <dbReference type="ARBA" id="ARBA00023128"/>
    </source>
</evidence>
<feature type="transmembrane region" description="Helical" evidence="16">
    <location>
        <begin position="80"/>
        <end position="97"/>
    </location>
</feature>
<proteinExistence type="inferred from homology"/>
<dbReference type="AlphaFoldDB" id="A0A2P1H941"/>
<evidence type="ECO:0000256" key="15">
    <source>
        <dbReference type="ARBA" id="ARBA00049551"/>
    </source>
</evidence>
<organism evidence="17">
    <name type="scientific">Balta sp. Cairns, Australia</name>
    <dbReference type="NCBI Taxonomy" id="2093455"/>
    <lineage>
        <taxon>Eukaryota</taxon>
        <taxon>Metazoa</taxon>
        <taxon>Ecdysozoa</taxon>
        <taxon>Arthropoda</taxon>
        <taxon>Hexapoda</taxon>
        <taxon>Insecta</taxon>
        <taxon>Pterygota</taxon>
        <taxon>Neoptera</taxon>
        <taxon>Polyneoptera</taxon>
        <taxon>Dictyoptera</taxon>
        <taxon>Blattodea</taxon>
        <taxon>Blaberoidea</taxon>
        <taxon>Pseudophyllodromiidae</taxon>
        <taxon>Balta</taxon>
    </lineage>
</organism>
<keyword evidence="10 16" id="KW-1133">Transmembrane helix</keyword>
<comment type="catalytic activity">
    <reaction evidence="15">
        <text>a ubiquinone + NADH + 5 H(+)(in) = a ubiquinol + NAD(+) + 4 H(+)(out)</text>
        <dbReference type="Rhea" id="RHEA:29091"/>
        <dbReference type="Rhea" id="RHEA-COMP:9565"/>
        <dbReference type="Rhea" id="RHEA-COMP:9566"/>
        <dbReference type="ChEBI" id="CHEBI:15378"/>
        <dbReference type="ChEBI" id="CHEBI:16389"/>
        <dbReference type="ChEBI" id="CHEBI:17976"/>
        <dbReference type="ChEBI" id="CHEBI:57540"/>
        <dbReference type="ChEBI" id="CHEBI:57945"/>
        <dbReference type="EC" id="7.1.1.2"/>
    </reaction>
</comment>
<name>A0A2P1H941_9NEOP</name>
<protein>
    <recommendedName>
        <fullName evidence="4">NADH-ubiquinone oxidoreductase chain 6</fullName>
        <ecNumber evidence="3">7.1.1.2</ecNumber>
    </recommendedName>
    <alternativeName>
        <fullName evidence="14">NADH dehydrogenase subunit 6</fullName>
    </alternativeName>
</protein>
<keyword evidence="12 17" id="KW-0496">Mitochondrion</keyword>
<keyword evidence="9" id="KW-0249">Electron transport</keyword>
<evidence type="ECO:0000256" key="6">
    <source>
        <dbReference type="ARBA" id="ARBA00022660"/>
    </source>
</evidence>
<dbReference type="EC" id="7.1.1.2" evidence="3"/>
<evidence type="ECO:0000256" key="16">
    <source>
        <dbReference type="SAM" id="Phobius"/>
    </source>
</evidence>
<evidence type="ECO:0000256" key="11">
    <source>
        <dbReference type="ARBA" id="ARBA00023027"/>
    </source>
</evidence>
<evidence type="ECO:0000256" key="13">
    <source>
        <dbReference type="ARBA" id="ARBA00023136"/>
    </source>
</evidence>
<evidence type="ECO:0000256" key="1">
    <source>
        <dbReference type="ARBA" id="ARBA00004225"/>
    </source>
</evidence>
<sequence>MITMLMMITSMMFMQMNHPMTMGLMLLMQTLLSAALSGMMSQMFWFSYVLMLMFLGGLMVLFIYITSLTPNEMIQFSSKIIIMMMIIIIIMMMMKFYPELNNQETVNLMKNINTYNNMTKLYNNSTNLITIMMASYLFITLIAIVKIINIFKGPLRKMN</sequence>
<evidence type="ECO:0000256" key="10">
    <source>
        <dbReference type="ARBA" id="ARBA00022989"/>
    </source>
</evidence>
<dbReference type="PANTHER" id="PTHR11435:SF1">
    <property type="entry name" value="NADH-UBIQUINONE OXIDOREDUCTASE CHAIN 6"/>
    <property type="match status" value="1"/>
</dbReference>
<evidence type="ECO:0000256" key="5">
    <source>
        <dbReference type="ARBA" id="ARBA00022448"/>
    </source>
</evidence>
<gene>
    <name evidence="17" type="primary">nad6</name>
</gene>
<keyword evidence="11" id="KW-0520">NAD</keyword>
<comment type="subcellular location">
    <subcellularLocation>
        <location evidence="1">Mitochondrion membrane</location>
        <topology evidence="1">Multi-pass membrane protein</topology>
    </subcellularLocation>
</comment>
<geneLocation type="mitochondrion" evidence="17"/>
<reference evidence="17" key="1">
    <citation type="journal article" date="2018" name="Mol. Biol. Evol.">
        <title>Transoceanic dispersal and plate tectonics shaped global cockroach distributions: evidence from mitochondrial phylogenomics.</title>
        <authorList>
            <person name="Bourguignon T."/>
            <person name="Qian T."/>
            <person name="Ho S.Y.W."/>
            <person name="Juna F."/>
            <person name="Wang Z."/>
            <person name="Arab D.A."/>
            <person name="Cameron S.L."/>
            <person name="Walker J."/>
            <person name="Rentz D."/>
            <person name="Evans T.A."/>
            <person name="Lo N."/>
        </authorList>
    </citation>
    <scope>NUCLEOTIDE SEQUENCE</scope>
</reference>
<comment type="similarity">
    <text evidence="2">Belongs to the complex I subunit 6 family.</text>
</comment>
<feature type="transmembrane region" description="Helical" evidence="16">
    <location>
        <begin position="128"/>
        <end position="151"/>
    </location>
</feature>
<dbReference type="GO" id="GO:0008137">
    <property type="term" value="F:NADH dehydrogenase (ubiquinone) activity"/>
    <property type="evidence" value="ECO:0007669"/>
    <property type="project" value="UniProtKB-EC"/>
</dbReference>